<accession>A0A930FPX6</accession>
<dbReference type="AlphaFoldDB" id="A0A930FPX6"/>
<evidence type="ECO:0000313" key="3">
    <source>
        <dbReference type="Proteomes" id="UP000757890"/>
    </source>
</evidence>
<reference evidence="2" key="1">
    <citation type="submission" date="2020-04" db="EMBL/GenBank/DDBJ databases">
        <title>Deep metagenomics examines the oral microbiome during advanced dental caries in children, revealing novel taxa and co-occurrences with host molecules.</title>
        <authorList>
            <person name="Baker J.L."/>
            <person name="Morton J.T."/>
            <person name="Dinis M."/>
            <person name="Alvarez R."/>
            <person name="Tran N.C."/>
            <person name="Knight R."/>
            <person name="Edlund A."/>
        </authorList>
    </citation>
    <scope>NUCLEOTIDE SEQUENCE</scope>
    <source>
        <strain evidence="2">JCVI_32_bin.14</strain>
    </source>
</reference>
<dbReference type="EMBL" id="JABZMK010000046">
    <property type="protein sequence ID" value="MBF1129705.1"/>
    <property type="molecule type" value="Genomic_DNA"/>
</dbReference>
<feature type="transmembrane region" description="Helical" evidence="1">
    <location>
        <begin position="12"/>
        <end position="31"/>
    </location>
</feature>
<organism evidence="2 3">
    <name type="scientific">Dialister invisus</name>
    <dbReference type="NCBI Taxonomy" id="218538"/>
    <lineage>
        <taxon>Bacteria</taxon>
        <taxon>Bacillati</taxon>
        <taxon>Bacillota</taxon>
        <taxon>Negativicutes</taxon>
        <taxon>Veillonellales</taxon>
        <taxon>Veillonellaceae</taxon>
        <taxon>Dialister</taxon>
    </lineage>
</organism>
<dbReference type="RefSeq" id="WP_276640217.1">
    <property type="nucleotide sequence ID" value="NZ_CAUEED010000008.1"/>
</dbReference>
<sequence length="49" mass="5732">MSKKSKKKNRTLDIIILMMQMISLIANLWLLKHAIDRSIVKKKTAGERH</sequence>
<keyword evidence="1" id="KW-0472">Membrane</keyword>
<keyword evidence="1" id="KW-1133">Transmembrane helix</keyword>
<protein>
    <submittedName>
        <fullName evidence="2">Uncharacterized protein</fullName>
    </submittedName>
</protein>
<gene>
    <name evidence="2" type="ORF">HXL70_06635</name>
</gene>
<comment type="caution">
    <text evidence="2">The sequence shown here is derived from an EMBL/GenBank/DDBJ whole genome shotgun (WGS) entry which is preliminary data.</text>
</comment>
<evidence type="ECO:0000256" key="1">
    <source>
        <dbReference type="SAM" id="Phobius"/>
    </source>
</evidence>
<proteinExistence type="predicted"/>
<keyword evidence="1" id="KW-0812">Transmembrane</keyword>
<name>A0A930FPX6_9FIRM</name>
<evidence type="ECO:0000313" key="2">
    <source>
        <dbReference type="EMBL" id="MBF1129705.1"/>
    </source>
</evidence>
<dbReference type="Proteomes" id="UP000757890">
    <property type="component" value="Unassembled WGS sequence"/>
</dbReference>